<sequence length="477" mass="52214">MRLHQLIRSLSPRRTFATTTMPHPGFVGKCVLAPMVRSGELPMRLLSLKYGADAVWSPEVVDKGIIGCERVVNEKYGTIDFVKGNLAPQGGKPDERIVFRTLPAIEKEKLIFQIGTANPELAVEGAKIVAKDVAGIDVNSGCPKHFSIHSGMGAALLKNPDNLIAILTSLVREVGTPNSLPISVKIRLLDTLEETLSLVERICSTGVCRITVHCRTTPMRPREPAIRSQLSAIASLCHAHNVQCYANGDIKSVTDAEAVIAEHGVDGAMIATAAEANPSCFRSEGLLPWKDVVDEYFRTAIEVGHYFSNTKFSVAHLVPGKASIYQELAKTKTFEAMAGVLGVEYVSTEEDRMREPQQKVKGPKPNPPGSAKVTKSMQRSQKATGMVKPRGENAQNAQHGDGLVRAVSSSPNGERKENGQQQQGKKRSEREGSVERKQMTDNQNKRQKILEEPTKRQRSRERLSVAEDMGSKMSEAF</sequence>
<dbReference type="EMBL" id="HF935547">
    <property type="protein sequence ID" value="CCX10533.1"/>
    <property type="molecule type" value="Genomic_DNA"/>
</dbReference>
<feature type="compositionally biased region" description="Basic and acidic residues" evidence="10">
    <location>
        <begin position="426"/>
        <end position="439"/>
    </location>
</feature>
<comment type="function">
    <text evidence="7">Catalyzes the synthesis of dihydrouridine, a modified base found in the D-loop of most tRNAs. Specifically modifies U47 in cytoplasmic tRNAs. Catalyzes the synthesis of dihydrouridine in some mRNAs, thereby affecting their translation.</text>
</comment>
<dbReference type="Pfam" id="PF01207">
    <property type="entry name" value="Dus"/>
    <property type="match status" value="1"/>
</dbReference>
<organism evidence="12 13">
    <name type="scientific">Pyronema omphalodes (strain CBS 100304)</name>
    <name type="common">Pyronema confluens</name>
    <dbReference type="NCBI Taxonomy" id="1076935"/>
    <lineage>
        <taxon>Eukaryota</taxon>
        <taxon>Fungi</taxon>
        <taxon>Dikarya</taxon>
        <taxon>Ascomycota</taxon>
        <taxon>Pezizomycotina</taxon>
        <taxon>Pezizomycetes</taxon>
        <taxon>Pezizales</taxon>
        <taxon>Pyronemataceae</taxon>
        <taxon>Pyronema</taxon>
    </lineage>
</organism>
<dbReference type="CDD" id="cd02801">
    <property type="entry name" value="DUS_like_FMN"/>
    <property type="match status" value="1"/>
</dbReference>
<evidence type="ECO:0000256" key="7">
    <source>
        <dbReference type="ARBA" id="ARBA00045934"/>
    </source>
</evidence>
<comment type="catalytic activity">
    <reaction evidence="9">
        <text>a 5,6-dihydrouridine in mRNA + NADP(+) = a uridine in mRNA + NADPH + H(+)</text>
        <dbReference type="Rhea" id="RHEA:69855"/>
        <dbReference type="Rhea" id="RHEA-COMP:14658"/>
        <dbReference type="Rhea" id="RHEA-COMP:17789"/>
        <dbReference type="ChEBI" id="CHEBI:15378"/>
        <dbReference type="ChEBI" id="CHEBI:57783"/>
        <dbReference type="ChEBI" id="CHEBI:58349"/>
        <dbReference type="ChEBI" id="CHEBI:65315"/>
        <dbReference type="ChEBI" id="CHEBI:74443"/>
    </reaction>
    <physiologicalReaction direction="right-to-left" evidence="9">
        <dbReference type="Rhea" id="RHEA:69857"/>
    </physiologicalReaction>
</comment>
<dbReference type="GO" id="GO:0017150">
    <property type="term" value="F:tRNA dihydrouridine synthase activity"/>
    <property type="evidence" value="ECO:0007669"/>
    <property type="project" value="InterPro"/>
</dbReference>
<gene>
    <name evidence="12" type="ORF">PCON_10127</name>
</gene>
<comment type="cofactor">
    <cofactor evidence="1">
        <name>FMN</name>
        <dbReference type="ChEBI" id="CHEBI:58210"/>
    </cofactor>
</comment>
<dbReference type="STRING" id="1076935.U4L2J1"/>
<keyword evidence="3" id="KW-0288">FMN</keyword>
<dbReference type="AlphaFoldDB" id="U4L2J1"/>
<keyword evidence="4" id="KW-0507">mRNA processing</keyword>
<evidence type="ECO:0000256" key="8">
    <source>
        <dbReference type="ARBA" id="ARBA00048342"/>
    </source>
</evidence>
<evidence type="ECO:0000256" key="10">
    <source>
        <dbReference type="SAM" id="MobiDB-lite"/>
    </source>
</evidence>
<dbReference type="Gene3D" id="3.20.20.70">
    <property type="entry name" value="Aldolase class I"/>
    <property type="match status" value="1"/>
</dbReference>
<feature type="region of interest" description="Disordered" evidence="10">
    <location>
        <begin position="349"/>
        <end position="477"/>
    </location>
</feature>
<proteinExistence type="predicted"/>
<dbReference type="PANTHER" id="PTHR45936:SF1">
    <property type="entry name" value="TRNA-DIHYDROURIDINE(20) SYNTHASE [NAD(P)+]-LIKE"/>
    <property type="match status" value="1"/>
</dbReference>
<dbReference type="InterPro" id="IPR018517">
    <property type="entry name" value="tRNA_hU_synthase_CS"/>
</dbReference>
<feature type="domain" description="DUS-like FMN-binding" evidence="11">
    <location>
        <begin position="32"/>
        <end position="289"/>
    </location>
</feature>
<dbReference type="InterPro" id="IPR052582">
    <property type="entry name" value="tRNA-DUS-like"/>
</dbReference>
<dbReference type="Proteomes" id="UP000018144">
    <property type="component" value="Unassembled WGS sequence"/>
</dbReference>
<evidence type="ECO:0000256" key="4">
    <source>
        <dbReference type="ARBA" id="ARBA00022664"/>
    </source>
</evidence>
<accession>U4L2J1</accession>
<evidence type="ECO:0000259" key="11">
    <source>
        <dbReference type="Pfam" id="PF01207"/>
    </source>
</evidence>
<feature type="compositionally biased region" description="Basic and acidic residues" evidence="10">
    <location>
        <begin position="448"/>
        <end position="465"/>
    </location>
</feature>
<evidence type="ECO:0000256" key="2">
    <source>
        <dbReference type="ARBA" id="ARBA00022630"/>
    </source>
</evidence>
<protein>
    <submittedName>
        <fullName evidence="12">Similar to tRNA-dihydrouridine(20) synthase [NAD(P)+] acc. no. O74731</fullName>
    </submittedName>
</protein>
<dbReference type="GO" id="GO:0005737">
    <property type="term" value="C:cytoplasm"/>
    <property type="evidence" value="ECO:0007669"/>
    <property type="project" value="TreeGrafter"/>
</dbReference>
<feature type="compositionally biased region" description="Polar residues" evidence="10">
    <location>
        <begin position="373"/>
        <end position="383"/>
    </location>
</feature>
<dbReference type="InterPro" id="IPR013785">
    <property type="entry name" value="Aldolase_TIM"/>
</dbReference>
<feature type="compositionally biased region" description="Basic and acidic residues" evidence="10">
    <location>
        <begin position="349"/>
        <end position="358"/>
    </location>
</feature>
<dbReference type="SUPFAM" id="SSF51395">
    <property type="entry name" value="FMN-linked oxidoreductases"/>
    <property type="match status" value="1"/>
</dbReference>
<evidence type="ECO:0000256" key="1">
    <source>
        <dbReference type="ARBA" id="ARBA00001917"/>
    </source>
</evidence>
<evidence type="ECO:0000256" key="6">
    <source>
        <dbReference type="ARBA" id="ARBA00023002"/>
    </source>
</evidence>
<keyword evidence="6" id="KW-0560">Oxidoreductase</keyword>
<dbReference type="GO" id="GO:0006397">
    <property type="term" value="P:mRNA processing"/>
    <property type="evidence" value="ECO:0007669"/>
    <property type="project" value="UniProtKB-KW"/>
</dbReference>
<comment type="catalytic activity">
    <reaction evidence="8">
        <text>a 5,6-dihydrouridine in mRNA + NAD(+) = a uridine in mRNA + NADH + H(+)</text>
        <dbReference type="Rhea" id="RHEA:69851"/>
        <dbReference type="Rhea" id="RHEA-COMP:14658"/>
        <dbReference type="Rhea" id="RHEA-COMP:17789"/>
        <dbReference type="ChEBI" id="CHEBI:15378"/>
        <dbReference type="ChEBI" id="CHEBI:57540"/>
        <dbReference type="ChEBI" id="CHEBI:57945"/>
        <dbReference type="ChEBI" id="CHEBI:65315"/>
        <dbReference type="ChEBI" id="CHEBI:74443"/>
    </reaction>
    <physiologicalReaction direction="right-to-left" evidence="8">
        <dbReference type="Rhea" id="RHEA:69853"/>
    </physiologicalReaction>
</comment>
<reference evidence="12 13" key="1">
    <citation type="journal article" date="2013" name="PLoS Genet.">
        <title>The genome and development-dependent transcriptomes of Pyronema confluens: a window into fungal evolution.</title>
        <authorList>
            <person name="Traeger S."/>
            <person name="Altegoer F."/>
            <person name="Freitag M."/>
            <person name="Gabaldon T."/>
            <person name="Kempken F."/>
            <person name="Kumar A."/>
            <person name="Marcet-Houben M."/>
            <person name="Poggeler S."/>
            <person name="Stajich J.E."/>
            <person name="Nowrousian M."/>
        </authorList>
    </citation>
    <scope>NUCLEOTIDE SEQUENCE [LARGE SCALE GENOMIC DNA]</scope>
    <source>
        <strain evidence="13">CBS 100304</strain>
        <tissue evidence="12">Vegetative mycelium</tissue>
    </source>
</reference>
<keyword evidence="5" id="KW-0819">tRNA processing</keyword>
<evidence type="ECO:0000313" key="13">
    <source>
        <dbReference type="Proteomes" id="UP000018144"/>
    </source>
</evidence>
<dbReference type="OMA" id="DESYTMT"/>
<dbReference type="GO" id="GO:0050660">
    <property type="term" value="F:flavin adenine dinucleotide binding"/>
    <property type="evidence" value="ECO:0007669"/>
    <property type="project" value="InterPro"/>
</dbReference>
<evidence type="ECO:0000256" key="5">
    <source>
        <dbReference type="ARBA" id="ARBA00022694"/>
    </source>
</evidence>
<evidence type="ECO:0000313" key="12">
    <source>
        <dbReference type="EMBL" id="CCX10533.1"/>
    </source>
</evidence>
<dbReference type="eggNOG" id="KOG2334">
    <property type="taxonomic scope" value="Eukaryota"/>
</dbReference>
<dbReference type="PROSITE" id="PS01136">
    <property type="entry name" value="UPF0034"/>
    <property type="match status" value="1"/>
</dbReference>
<dbReference type="PANTHER" id="PTHR45936">
    <property type="entry name" value="TRNA-DIHYDROURIDINE(20) SYNTHASE [NAD(P)+]-LIKE"/>
    <property type="match status" value="1"/>
</dbReference>
<name>U4L2J1_PYROM</name>
<evidence type="ECO:0000256" key="9">
    <source>
        <dbReference type="ARBA" id="ARBA00049447"/>
    </source>
</evidence>
<dbReference type="OrthoDB" id="10262250at2759"/>
<keyword evidence="13" id="KW-1185">Reference proteome</keyword>
<keyword evidence="2" id="KW-0285">Flavoprotein</keyword>
<evidence type="ECO:0000256" key="3">
    <source>
        <dbReference type="ARBA" id="ARBA00022643"/>
    </source>
</evidence>
<dbReference type="InterPro" id="IPR035587">
    <property type="entry name" value="DUS-like_FMN-bd"/>
</dbReference>